<keyword evidence="4 6" id="KW-1133">Transmembrane helix</keyword>
<dbReference type="EMBL" id="PEYV01000046">
    <property type="protein sequence ID" value="PIS21452.1"/>
    <property type="molecule type" value="Genomic_DNA"/>
</dbReference>
<feature type="domain" description="Polysaccharide chain length determinant N-terminal" evidence="7">
    <location>
        <begin position="2"/>
        <end position="94"/>
    </location>
</feature>
<feature type="transmembrane region" description="Helical" evidence="6">
    <location>
        <begin position="14"/>
        <end position="32"/>
    </location>
</feature>
<evidence type="ECO:0000256" key="2">
    <source>
        <dbReference type="ARBA" id="ARBA00022475"/>
    </source>
</evidence>
<evidence type="ECO:0000256" key="4">
    <source>
        <dbReference type="ARBA" id="ARBA00022989"/>
    </source>
</evidence>
<comment type="caution">
    <text evidence="8">The sequence shown here is derived from an EMBL/GenBank/DDBJ whole genome shotgun (WGS) entry which is preliminary data.</text>
</comment>
<comment type="subcellular location">
    <subcellularLocation>
        <location evidence="1">Cell membrane</location>
        <topology evidence="1">Multi-pass membrane protein</topology>
    </subcellularLocation>
</comment>
<dbReference type="InterPro" id="IPR003856">
    <property type="entry name" value="LPS_length_determ_N"/>
</dbReference>
<reference evidence="9" key="1">
    <citation type="submission" date="2017-09" db="EMBL/GenBank/DDBJ databases">
        <title>Depth-based differentiation of microbial function through sediment-hosted aquifers and enrichment of novel symbionts in the deep terrestrial subsurface.</title>
        <authorList>
            <person name="Probst A.J."/>
            <person name="Ladd B."/>
            <person name="Jarett J.K."/>
            <person name="Geller-Mcgrath D.E."/>
            <person name="Sieber C.M.K."/>
            <person name="Emerson J.B."/>
            <person name="Anantharaman K."/>
            <person name="Thomas B.C."/>
            <person name="Malmstrom R."/>
            <person name="Stieglmeier M."/>
            <person name="Klingl A."/>
            <person name="Woyke T."/>
            <person name="Ryan C.M."/>
            <person name="Banfield J.F."/>
        </authorList>
    </citation>
    <scope>NUCLEOTIDE SEQUENCE [LARGE SCALE GENOMIC DNA]</scope>
</reference>
<gene>
    <name evidence="8" type="ORF">COT51_02700</name>
</gene>
<dbReference type="Pfam" id="PF02706">
    <property type="entry name" value="Wzz"/>
    <property type="match status" value="1"/>
</dbReference>
<evidence type="ECO:0000259" key="7">
    <source>
        <dbReference type="Pfam" id="PF02706"/>
    </source>
</evidence>
<proteinExistence type="predicted"/>
<dbReference type="InterPro" id="IPR050445">
    <property type="entry name" value="Bact_polysacc_biosynth/exp"/>
</dbReference>
<evidence type="ECO:0000256" key="3">
    <source>
        <dbReference type="ARBA" id="ARBA00022692"/>
    </source>
</evidence>
<accession>A0A2H0X974</accession>
<dbReference type="PANTHER" id="PTHR32309:SF31">
    <property type="entry name" value="CAPSULAR EXOPOLYSACCHARIDE FAMILY"/>
    <property type="match status" value="1"/>
</dbReference>
<protein>
    <recommendedName>
        <fullName evidence="7">Polysaccharide chain length determinant N-terminal domain-containing protein</fullName>
    </recommendedName>
</protein>
<organism evidence="8 9">
    <name type="scientific">candidate division WWE3 bacterium CG08_land_8_20_14_0_20_41_15</name>
    <dbReference type="NCBI Taxonomy" id="1975086"/>
    <lineage>
        <taxon>Bacteria</taxon>
        <taxon>Katanobacteria</taxon>
    </lineage>
</organism>
<dbReference type="PANTHER" id="PTHR32309">
    <property type="entry name" value="TYROSINE-PROTEIN KINASE"/>
    <property type="match status" value="1"/>
</dbReference>
<dbReference type="Proteomes" id="UP000231098">
    <property type="component" value="Unassembled WGS sequence"/>
</dbReference>
<name>A0A2H0X974_UNCKA</name>
<dbReference type="AlphaFoldDB" id="A0A2H0X974"/>
<evidence type="ECO:0000313" key="8">
    <source>
        <dbReference type="EMBL" id="PIS21452.1"/>
    </source>
</evidence>
<feature type="transmembrane region" description="Helical" evidence="6">
    <location>
        <begin position="177"/>
        <end position="197"/>
    </location>
</feature>
<keyword evidence="2" id="KW-1003">Cell membrane</keyword>
<keyword evidence="3 6" id="KW-0812">Transmembrane</keyword>
<evidence type="ECO:0000256" key="1">
    <source>
        <dbReference type="ARBA" id="ARBA00004651"/>
    </source>
</evidence>
<keyword evidence="5 6" id="KW-0472">Membrane</keyword>
<evidence type="ECO:0000313" key="9">
    <source>
        <dbReference type="Proteomes" id="UP000231098"/>
    </source>
</evidence>
<sequence length="200" mass="21519">MEITDIFKIIQKRFLLIILAGVFGGLLGLIVAKITPVKYIASATISVSKRLEPATDGSFSYEGFYASQTADKFSETVFGILKSESLAASVLSNLSYPITHETLKNFMGALFVRKAAPSLLYVEVTETSRGGAEKLGRSLLAAMEEEVSKISTEGNLLVKVSVIGNGLVVKEEAPNPVLFVILGAMVGFVVTVTKIVLWKI</sequence>
<evidence type="ECO:0000256" key="6">
    <source>
        <dbReference type="SAM" id="Phobius"/>
    </source>
</evidence>
<dbReference type="GO" id="GO:0005886">
    <property type="term" value="C:plasma membrane"/>
    <property type="evidence" value="ECO:0007669"/>
    <property type="project" value="UniProtKB-SubCell"/>
</dbReference>
<evidence type="ECO:0000256" key="5">
    <source>
        <dbReference type="ARBA" id="ARBA00023136"/>
    </source>
</evidence>